<dbReference type="EMBL" id="JH651379">
    <property type="protein sequence ID" value="EIJ40329.1"/>
    <property type="molecule type" value="Genomic_DNA"/>
</dbReference>
<evidence type="ECO:0000256" key="4">
    <source>
        <dbReference type="ARBA" id="ARBA00023235"/>
    </source>
</evidence>
<feature type="domain" description="Chorismate-utilising enzyme C-terminal" evidence="6">
    <location>
        <begin position="99"/>
        <end position="344"/>
    </location>
</feature>
<keyword evidence="8" id="KW-1185">Reference proteome</keyword>
<dbReference type="NCBIfam" id="TIGR00543">
    <property type="entry name" value="isochor_syn"/>
    <property type="match status" value="1"/>
</dbReference>
<keyword evidence="4" id="KW-0413">Isomerase</keyword>
<dbReference type="STRING" id="926559.JoomaDRAFT_3386"/>
<evidence type="ECO:0000256" key="1">
    <source>
        <dbReference type="ARBA" id="ARBA00000799"/>
    </source>
</evidence>
<evidence type="ECO:0000256" key="3">
    <source>
        <dbReference type="ARBA" id="ARBA00012824"/>
    </source>
</evidence>
<protein>
    <recommendedName>
        <fullName evidence="3">isochorismate synthase</fullName>
        <ecNumber evidence="3">5.4.4.2</ecNumber>
    </recommendedName>
    <alternativeName>
        <fullName evidence="5">Isochorismate mutase</fullName>
    </alternativeName>
</protein>
<evidence type="ECO:0000313" key="8">
    <source>
        <dbReference type="Proteomes" id="UP000004690"/>
    </source>
</evidence>
<dbReference type="Proteomes" id="UP000004690">
    <property type="component" value="Unassembled WGS sequence"/>
</dbReference>
<dbReference type="InterPro" id="IPR005801">
    <property type="entry name" value="ADC_synthase"/>
</dbReference>
<organism evidence="7 8">
    <name type="scientific">Galbibacter orientalis DSM 19592</name>
    <dbReference type="NCBI Taxonomy" id="926559"/>
    <lineage>
        <taxon>Bacteria</taxon>
        <taxon>Pseudomonadati</taxon>
        <taxon>Bacteroidota</taxon>
        <taxon>Flavobacteriia</taxon>
        <taxon>Flavobacteriales</taxon>
        <taxon>Flavobacteriaceae</taxon>
        <taxon>Galbibacter</taxon>
    </lineage>
</organism>
<gene>
    <name evidence="7" type="ORF">JoomaDRAFT_3386</name>
</gene>
<name>I3C9N6_9FLAO</name>
<dbReference type="Gene3D" id="3.60.120.10">
    <property type="entry name" value="Anthranilate synthase"/>
    <property type="match status" value="1"/>
</dbReference>
<dbReference type="RefSeq" id="WP_008614558.1">
    <property type="nucleotide sequence ID" value="NZ_JH651379.1"/>
</dbReference>
<comment type="similarity">
    <text evidence="2">Belongs to the isochorismate synthase family.</text>
</comment>
<proteinExistence type="inferred from homology"/>
<dbReference type="OrthoDB" id="9806579at2"/>
<sequence length="354" mass="40340">MKVSSESFYNKVLEHFNTKLPFVIYNKPNSNRISGLLQKNDDVYNTVNYKESGFIFAPFDVEKEAILIPLNHSESIECYKEVTSKNVFSIKNISYHSEKENHIHLVEKTINEIKNSEIKKIVISRKKEVLIEDFDFVSIFKKLVYKYPQAFCYVWYHPKVGLWVGATPETLLTLNNKEFETMALAGTQKYEGSINVLWGEKEKEEQALVTSSIIENIKPIASAIDVSEVQTVKAGSLLHLKTAIKGQIENASIKDFVSSLHPTPAVCGLPMKAAKDFIIKNEGYNREFYTGFLGALNFENEKTELFVNLRCMQYVENKKLALYVGGGITKDSNATLEWDETENKTKTMLDVLTK</sequence>
<dbReference type="EC" id="5.4.4.2" evidence="3"/>
<dbReference type="eggNOG" id="COG1169">
    <property type="taxonomic scope" value="Bacteria"/>
</dbReference>
<evidence type="ECO:0000313" key="7">
    <source>
        <dbReference type="EMBL" id="EIJ40329.1"/>
    </source>
</evidence>
<dbReference type="PANTHER" id="PTHR42839:SF2">
    <property type="entry name" value="ISOCHORISMATE SYNTHASE ENTC"/>
    <property type="match status" value="1"/>
</dbReference>
<comment type="catalytic activity">
    <reaction evidence="1">
        <text>chorismate = isochorismate</text>
        <dbReference type="Rhea" id="RHEA:18985"/>
        <dbReference type="ChEBI" id="CHEBI:29748"/>
        <dbReference type="ChEBI" id="CHEBI:29780"/>
        <dbReference type="EC" id="5.4.4.2"/>
    </reaction>
</comment>
<reference evidence="7 8" key="1">
    <citation type="submission" date="2012-02" db="EMBL/GenBank/DDBJ databases">
        <title>Improved High-Quality Draft genome of Joostella marina DSM 19592.</title>
        <authorList>
            <consortium name="US DOE Joint Genome Institute (JGI-PGF)"/>
            <person name="Lucas S."/>
            <person name="Copeland A."/>
            <person name="Lapidus A."/>
            <person name="Bruce D."/>
            <person name="Goodwin L."/>
            <person name="Pitluck S."/>
            <person name="Peters L."/>
            <person name="Chertkov O."/>
            <person name="Ovchinnikova G."/>
            <person name="Kyrpides N."/>
            <person name="Mavromatis K."/>
            <person name="Detter J.C."/>
            <person name="Han C."/>
            <person name="Land M."/>
            <person name="Hauser L."/>
            <person name="Markowitz V."/>
            <person name="Cheng J.-F."/>
            <person name="Hugenholtz P."/>
            <person name="Woyke T."/>
            <person name="Wu D."/>
            <person name="Tindall B."/>
            <person name="Brambilla E."/>
            <person name="Klenk H.-P."/>
            <person name="Eisen J.A."/>
        </authorList>
    </citation>
    <scope>NUCLEOTIDE SEQUENCE [LARGE SCALE GENOMIC DNA]</scope>
    <source>
        <strain evidence="7 8">DSM 19592</strain>
    </source>
</reference>
<evidence type="ECO:0000256" key="2">
    <source>
        <dbReference type="ARBA" id="ARBA00005297"/>
    </source>
</evidence>
<dbReference type="HOGENOM" id="CLU_006493_8_0_10"/>
<evidence type="ECO:0000259" key="6">
    <source>
        <dbReference type="Pfam" id="PF00425"/>
    </source>
</evidence>
<dbReference type="InterPro" id="IPR015890">
    <property type="entry name" value="Chorismate_C"/>
</dbReference>
<dbReference type="InterPro" id="IPR004561">
    <property type="entry name" value="IsoChor_synthase"/>
</dbReference>
<dbReference type="PANTHER" id="PTHR42839">
    <property type="entry name" value="ISOCHORISMATE SYNTHASE ENTC"/>
    <property type="match status" value="1"/>
</dbReference>
<dbReference type="Pfam" id="PF00425">
    <property type="entry name" value="Chorismate_bind"/>
    <property type="match status" value="1"/>
</dbReference>
<evidence type="ECO:0000256" key="5">
    <source>
        <dbReference type="ARBA" id="ARBA00041564"/>
    </source>
</evidence>
<dbReference type="SUPFAM" id="SSF56322">
    <property type="entry name" value="ADC synthase"/>
    <property type="match status" value="1"/>
</dbReference>
<dbReference type="AlphaFoldDB" id="I3C9N6"/>
<dbReference type="GO" id="GO:0008909">
    <property type="term" value="F:isochorismate synthase activity"/>
    <property type="evidence" value="ECO:0007669"/>
    <property type="project" value="UniProtKB-EC"/>
</dbReference>
<accession>I3C9N6</accession>